<keyword evidence="1" id="KW-0472">Membrane</keyword>
<evidence type="ECO:0000313" key="2">
    <source>
        <dbReference type="EMBL" id="BBE18629.1"/>
    </source>
</evidence>
<sequence>MEEFILNLATFILRVLILNYTLSKYFWFNPKAKSNGRV</sequence>
<evidence type="ECO:0000256" key="1">
    <source>
        <dbReference type="SAM" id="Phobius"/>
    </source>
</evidence>
<name>A0A5K7SAX5_9BACT</name>
<dbReference type="AlphaFoldDB" id="A0A5K7SAX5"/>
<protein>
    <submittedName>
        <fullName evidence="2">Uncharacterized protein</fullName>
    </submittedName>
</protein>
<keyword evidence="1" id="KW-1133">Transmembrane helix</keyword>
<gene>
    <name evidence="2" type="ORF">AQPE_2792</name>
</gene>
<keyword evidence="3" id="KW-1185">Reference proteome</keyword>
<dbReference type="EMBL" id="AP018694">
    <property type="protein sequence ID" value="BBE18629.1"/>
    <property type="molecule type" value="Genomic_DNA"/>
</dbReference>
<accession>A0A5K7SAX5</accession>
<keyword evidence="1" id="KW-0812">Transmembrane</keyword>
<proteinExistence type="predicted"/>
<feature type="transmembrane region" description="Helical" evidence="1">
    <location>
        <begin position="6"/>
        <end position="27"/>
    </location>
</feature>
<evidence type="ECO:0000313" key="3">
    <source>
        <dbReference type="Proteomes" id="UP001193389"/>
    </source>
</evidence>
<organism evidence="2 3">
    <name type="scientific">Aquipluma nitroreducens</name>
    <dbReference type="NCBI Taxonomy" id="2010828"/>
    <lineage>
        <taxon>Bacteria</taxon>
        <taxon>Pseudomonadati</taxon>
        <taxon>Bacteroidota</taxon>
        <taxon>Bacteroidia</taxon>
        <taxon>Marinilabiliales</taxon>
        <taxon>Prolixibacteraceae</taxon>
        <taxon>Aquipluma</taxon>
    </lineage>
</organism>
<dbReference type="Proteomes" id="UP001193389">
    <property type="component" value="Chromosome"/>
</dbReference>
<reference evidence="2" key="1">
    <citation type="journal article" date="2020" name="Int. J. Syst. Evol. Microbiol.">
        <title>Aquipluma nitroreducens gen. nov. sp. nov., a novel facultatively anaerobic bacterium isolated from a freshwater lake.</title>
        <authorList>
            <person name="Watanabe M."/>
            <person name="Kojima H."/>
            <person name="Fukui M."/>
        </authorList>
    </citation>
    <scope>NUCLEOTIDE SEQUENCE</scope>
    <source>
        <strain evidence="2">MeG22</strain>
    </source>
</reference>
<dbReference type="KEGG" id="anf:AQPE_2792"/>